<dbReference type="SUPFAM" id="SSF81606">
    <property type="entry name" value="PP2C-like"/>
    <property type="match status" value="1"/>
</dbReference>
<dbReference type="Pfam" id="PF13672">
    <property type="entry name" value="PP2C_2"/>
    <property type="match status" value="1"/>
</dbReference>
<accession>A0A2T4ZB53</accession>
<dbReference type="RefSeq" id="WP_107725853.1">
    <property type="nucleotide sequence ID" value="NZ_PZZP01000001.1"/>
</dbReference>
<dbReference type="AlphaFoldDB" id="A0A2T4ZB53"/>
<dbReference type="NCBIfam" id="NF033484">
    <property type="entry name" value="Stp1_PP2C_phos"/>
    <property type="match status" value="1"/>
</dbReference>
<dbReference type="InterPro" id="IPR036457">
    <property type="entry name" value="PPM-type-like_dom_sf"/>
</dbReference>
<dbReference type="Proteomes" id="UP000241639">
    <property type="component" value="Unassembled WGS sequence"/>
</dbReference>
<dbReference type="OrthoDB" id="9801841at2"/>
<sequence>MEKAWITHKGRVRKDNEDSVCLFQSAKGVDVAVLADGMGGHQAGDVASQAAVRIIQEKLSSLSSAMDTKELRRRASDAAIAANEEVFRLATQNKKYQGMGTTLITAVLGREEIILAHIGDSRAYLLHNNGLYQVTEDHSLVNVLRQHGEITEDEARMHPQRNVIVRSVGTNETVEPDMIVTPWYRGDILLLCSDGLSDMVEVEEIGSILTSPLSLQKQAEQLLQRALDAGGTDNISIVLVKQNNHK</sequence>
<feature type="domain" description="PPM-type phosphatase" evidence="1">
    <location>
        <begin position="1"/>
        <end position="242"/>
    </location>
</feature>
<evidence type="ECO:0000259" key="1">
    <source>
        <dbReference type="PROSITE" id="PS51746"/>
    </source>
</evidence>
<dbReference type="InterPro" id="IPR015655">
    <property type="entry name" value="PP2C"/>
</dbReference>
<comment type="caution">
    <text evidence="2">The sequence shown here is derived from an EMBL/GenBank/DDBJ whole genome shotgun (WGS) entry which is preliminary data.</text>
</comment>
<proteinExistence type="predicted"/>
<name>A0A2T4ZB53_9BACL</name>
<evidence type="ECO:0000313" key="2">
    <source>
        <dbReference type="EMBL" id="PTM59128.1"/>
    </source>
</evidence>
<protein>
    <submittedName>
        <fullName evidence="2">Protein phosphatase</fullName>
    </submittedName>
</protein>
<dbReference type="EMBL" id="PZZP01000001">
    <property type="protein sequence ID" value="PTM59128.1"/>
    <property type="molecule type" value="Genomic_DNA"/>
</dbReference>
<gene>
    <name evidence="2" type="ORF">C8J48_1730</name>
</gene>
<dbReference type="CDD" id="cd00143">
    <property type="entry name" value="PP2Cc"/>
    <property type="match status" value="1"/>
</dbReference>
<evidence type="ECO:0000313" key="3">
    <source>
        <dbReference type="Proteomes" id="UP000241639"/>
    </source>
</evidence>
<keyword evidence="3" id="KW-1185">Reference proteome</keyword>
<reference evidence="2 3" key="1">
    <citation type="submission" date="2018-04" db="EMBL/GenBank/DDBJ databases">
        <title>Genomic Encyclopedia of Archaeal and Bacterial Type Strains, Phase II (KMG-II): from individual species to whole genera.</title>
        <authorList>
            <person name="Goeker M."/>
        </authorList>
    </citation>
    <scope>NUCLEOTIDE SEQUENCE [LARGE SCALE GENOMIC DNA]</scope>
    <source>
        <strain evidence="2 3">DSM 45169</strain>
    </source>
</reference>
<dbReference type="PROSITE" id="PS51746">
    <property type="entry name" value="PPM_2"/>
    <property type="match status" value="1"/>
</dbReference>
<dbReference type="SMART" id="SM00332">
    <property type="entry name" value="PP2Cc"/>
    <property type="match status" value="1"/>
</dbReference>
<dbReference type="PANTHER" id="PTHR47992">
    <property type="entry name" value="PROTEIN PHOSPHATASE"/>
    <property type="match status" value="1"/>
</dbReference>
<dbReference type="Gene3D" id="3.60.40.10">
    <property type="entry name" value="PPM-type phosphatase domain"/>
    <property type="match status" value="1"/>
</dbReference>
<organism evidence="2 3">
    <name type="scientific">Desmospora activa DSM 45169</name>
    <dbReference type="NCBI Taxonomy" id="1121389"/>
    <lineage>
        <taxon>Bacteria</taxon>
        <taxon>Bacillati</taxon>
        <taxon>Bacillota</taxon>
        <taxon>Bacilli</taxon>
        <taxon>Bacillales</taxon>
        <taxon>Thermoactinomycetaceae</taxon>
        <taxon>Desmospora</taxon>
    </lineage>
</organism>
<dbReference type="InterPro" id="IPR001932">
    <property type="entry name" value="PPM-type_phosphatase-like_dom"/>
</dbReference>
<dbReference type="GO" id="GO:0004722">
    <property type="term" value="F:protein serine/threonine phosphatase activity"/>
    <property type="evidence" value="ECO:0007669"/>
    <property type="project" value="InterPro"/>
</dbReference>
<dbReference type="SMART" id="SM00331">
    <property type="entry name" value="PP2C_SIG"/>
    <property type="match status" value="1"/>
</dbReference>